<dbReference type="RefSeq" id="WP_220167076.1">
    <property type="nucleotide sequence ID" value="NZ_JAIBOA010000009.1"/>
</dbReference>
<evidence type="ECO:0000313" key="3">
    <source>
        <dbReference type="Proteomes" id="UP000774570"/>
    </source>
</evidence>
<dbReference type="InterPro" id="IPR025847">
    <property type="entry name" value="MEDS_domain"/>
</dbReference>
<organism evidence="2 3">
    <name type="scientific">Actinomadura parmotrematis</name>
    <dbReference type="NCBI Taxonomy" id="2864039"/>
    <lineage>
        <taxon>Bacteria</taxon>
        <taxon>Bacillati</taxon>
        <taxon>Actinomycetota</taxon>
        <taxon>Actinomycetes</taxon>
        <taxon>Streptosporangiales</taxon>
        <taxon>Thermomonosporaceae</taxon>
        <taxon>Actinomadura</taxon>
    </lineage>
</organism>
<dbReference type="Proteomes" id="UP000774570">
    <property type="component" value="Unassembled WGS sequence"/>
</dbReference>
<reference evidence="2 3" key="1">
    <citation type="submission" date="2021-07" db="EMBL/GenBank/DDBJ databases">
        <title>Actinomadura sp. PM05-2 isolated from lichen.</title>
        <authorList>
            <person name="Somphong A."/>
            <person name="Phongsopitanun W."/>
            <person name="Tanasupawat S."/>
            <person name="Peongsungnone V."/>
        </authorList>
    </citation>
    <scope>NUCLEOTIDE SEQUENCE [LARGE SCALE GENOMIC DNA]</scope>
    <source>
        <strain evidence="2 3">PM05-2</strain>
    </source>
</reference>
<evidence type="ECO:0000313" key="2">
    <source>
        <dbReference type="EMBL" id="MBW8483841.1"/>
    </source>
</evidence>
<keyword evidence="2" id="KW-0808">Transferase</keyword>
<feature type="domain" description="MEDS" evidence="1">
    <location>
        <begin position="13"/>
        <end position="157"/>
    </location>
</feature>
<dbReference type="EMBL" id="JAIBOA010000009">
    <property type="protein sequence ID" value="MBW8483841.1"/>
    <property type="molecule type" value="Genomic_DNA"/>
</dbReference>
<gene>
    <name evidence="2" type="ORF">K1Y72_15750</name>
</gene>
<dbReference type="GO" id="GO:0016301">
    <property type="term" value="F:kinase activity"/>
    <property type="evidence" value="ECO:0007669"/>
    <property type="project" value="UniProtKB-KW"/>
</dbReference>
<sequence>MTTGTRAALALPHRALLHSTPAEFARAAVPYLAEGVGAGEVAVVIAGPDATELIHEGLGAAAHGVEFIAAAGWFTTPVAALASYDERARQDWWPRGRLRLLAEPVWAGRSALEVREWLRHEALLNVALAGSPTTLLCAYDAADLPPALLAHAARTHPELVDEDGIRPSHGYVEPADFYAECNAEPLAPPPITAARRIFGAGELPGLRAFLTREAARHGLPAADTLPFVLAVNEVATMVIRDGGGHGALWVWAADGELVADVTDPNRGMPDRFLGQLPPRPPHQADAAMWAVRRLCHIVEVRSNSMGTRVRLHLRLPA</sequence>
<proteinExistence type="predicted"/>
<dbReference type="InterPro" id="IPR047718">
    <property type="entry name" value="RsbA-like_anti_sig"/>
</dbReference>
<dbReference type="NCBIfam" id="NF041045">
    <property type="entry name" value="RsbA_anti_sig"/>
    <property type="match status" value="1"/>
</dbReference>
<protein>
    <submittedName>
        <fullName evidence="2">Sensor histidine kinase</fullName>
    </submittedName>
</protein>
<dbReference type="Pfam" id="PF14417">
    <property type="entry name" value="MEDS"/>
    <property type="match status" value="1"/>
</dbReference>
<dbReference type="Gene3D" id="3.30.565.10">
    <property type="entry name" value="Histidine kinase-like ATPase, C-terminal domain"/>
    <property type="match status" value="1"/>
</dbReference>
<comment type="caution">
    <text evidence="2">The sequence shown here is derived from an EMBL/GenBank/DDBJ whole genome shotgun (WGS) entry which is preliminary data.</text>
</comment>
<dbReference type="InterPro" id="IPR036890">
    <property type="entry name" value="HATPase_C_sf"/>
</dbReference>
<keyword evidence="3" id="KW-1185">Reference proteome</keyword>
<keyword evidence="2" id="KW-0418">Kinase</keyword>
<accession>A0ABS7FU51</accession>
<evidence type="ECO:0000259" key="1">
    <source>
        <dbReference type="Pfam" id="PF14417"/>
    </source>
</evidence>
<name>A0ABS7FU51_9ACTN</name>